<gene>
    <name evidence="2" type="ORF">Ahy_B08g091171</name>
</gene>
<keyword evidence="3" id="KW-1185">Reference proteome</keyword>
<proteinExistence type="predicted"/>
<comment type="caution">
    <text evidence="2">The sequence shown here is derived from an EMBL/GenBank/DDBJ whole genome shotgun (WGS) entry which is preliminary data.</text>
</comment>
<dbReference type="PANTHER" id="PTHR47718">
    <property type="entry name" value="OS01G0519700 PROTEIN"/>
    <property type="match status" value="1"/>
</dbReference>
<organism evidence="2 3">
    <name type="scientific">Arachis hypogaea</name>
    <name type="common">Peanut</name>
    <dbReference type="NCBI Taxonomy" id="3818"/>
    <lineage>
        <taxon>Eukaryota</taxon>
        <taxon>Viridiplantae</taxon>
        <taxon>Streptophyta</taxon>
        <taxon>Embryophyta</taxon>
        <taxon>Tracheophyta</taxon>
        <taxon>Spermatophyta</taxon>
        <taxon>Magnoliopsida</taxon>
        <taxon>eudicotyledons</taxon>
        <taxon>Gunneridae</taxon>
        <taxon>Pentapetalae</taxon>
        <taxon>rosids</taxon>
        <taxon>fabids</taxon>
        <taxon>Fabales</taxon>
        <taxon>Fabaceae</taxon>
        <taxon>Papilionoideae</taxon>
        <taxon>50 kb inversion clade</taxon>
        <taxon>dalbergioids sensu lato</taxon>
        <taxon>Dalbergieae</taxon>
        <taxon>Pterocarpus clade</taxon>
        <taxon>Arachis</taxon>
    </lineage>
</organism>
<dbReference type="STRING" id="3818.A0A444Y1L9"/>
<dbReference type="PANTHER" id="PTHR47718:SF13">
    <property type="entry name" value="OS09G0290500 PROTEIN"/>
    <property type="match status" value="1"/>
</dbReference>
<feature type="domain" description="MULE transposase" evidence="1">
    <location>
        <begin position="4"/>
        <end position="39"/>
    </location>
</feature>
<dbReference type="AlphaFoldDB" id="A0A444Y1L9"/>
<accession>A0A444Y1L9</accession>
<dbReference type="Proteomes" id="UP000289738">
    <property type="component" value="Chromosome B08"/>
</dbReference>
<evidence type="ECO:0000313" key="3">
    <source>
        <dbReference type="Proteomes" id="UP000289738"/>
    </source>
</evidence>
<sequence>MRTVPQRIIIDQYRSIFRAIRNELSDTRHQWCIWHITKKLPHKLGGYRQYRELYYDLNDIVGNSRTEESFKDNWSEFMDEYNLHNTTWLSDIYDDRCMWVPIYFKSKFWATMRSMQRSKNMHVFYSGFLYSRTSLVQFVHEYENVLRIKE</sequence>
<dbReference type="EMBL" id="SDMP01000018">
    <property type="protein sequence ID" value="RYQ95807.1"/>
    <property type="molecule type" value="Genomic_DNA"/>
</dbReference>
<reference evidence="2 3" key="1">
    <citation type="submission" date="2019-01" db="EMBL/GenBank/DDBJ databases">
        <title>Sequencing of cultivated peanut Arachis hypogaea provides insights into genome evolution and oil improvement.</title>
        <authorList>
            <person name="Chen X."/>
        </authorList>
    </citation>
    <scope>NUCLEOTIDE SEQUENCE [LARGE SCALE GENOMIC DNA]</scope>
    <source>
        <strain evidence="3">cv. Fuhuasheng</strain>
        <tissue evidence="2">Leaves</tissue>
    </source>
</reference>
<name>A0A444Y1L9_ARAHY</name>
<evidence type="ECO:0000313" key="2">
    <source>
        <dbReference type="EMBL" id="RYQ95807.1"/>
    </source>
</evidence>
<dbReference type="Pfam" id="PF10551">
    <property type="entry name" value="MULE"/>
    <property type="match status" value="1"/>
</dbReference>
<evidence type="ECO:0000259" key="1">
    <source>
        <dbReference type="Pfam" id="PF10551"/>
    </source>
</evidence>
<protein>
    <recommendedName>
        <fullName evidence="1">MULE transposase domain-containing protein</fullName>
    </recommendedName>
</protein>
<dbReference type="InterPro" id="IPR018289">
    <property type="entry name" value="MULE_transposase_dom"/>
</dbReference>